<dbReference type="EMBL" id="JAIWYP010000009">
    <property type="protein sequence ID" value="KAH3770786.1"/>
    <property type="molecule type" value="Genomic_DNA"/>
</dbReference>
<feature type="signal peptide" evidence="6">
    <location>
        <begin position="1"/>
        <end position="22"/>
    </location>
</feature>
<dbReference type="InterPro" id="IPR010255">
    <property type="entry name" value="Haem_peroxidase_sf"/>
</dbReference>
<dbReference type="AlphaFoldDB" id="A0A9D4E1L0"/>
<feature type="compositionally biased region" description="Acidic residues" evidence="5">
    <location>
        <begin position="699"/>
        <end position="720"/>
    </location>
</feature>
<dbReference type="GO" id="GO:0005576">
    <property type="term" value="C:extracellular region"/>
    <property type="evidence" value="ECO:0007669"/>
    <property type="project" value="UniProtKB-SubCell"/>
</dbReference>
<evidence type="ECO:0000313" key="8">
    <source>
        <dbReference type="Proteomes" id="UP000828390"/>
    </source>
</evidence>
<feature type="chain" id="PRO_5038360554" description="Peroxidase" evidence="6">
    <location>
        <begin position="23"/>
        <end position="720"/>
    </location>
</feature>
<organism evidence="7 8">
    <name type="scientific">Dreissena polymorpha</name>
    <name type="common">Zebra mussel</name>
    <name type="synonym">Mytilus polymorpha</name>
    <dbReference type="NCBI Taxonomy" id="45954"/>
    <lineage>
        <taxon>Eukaryota</taxon>
        <taxon>Metazoa</taxon>
        <taxon>Spiralia</taxon>
        <taxon>Lophotrochozoa</taxon>
        <taxon>Mollusca</taxon>
        <taxon>Bivalvia</taxon>
        <taxon>Autobranchia</taxon>
        <taxon>Heteroconchia</taxon>
        <taxon>Euheterodonta</taxon>
        <taxon>Imparidentia</taxon>
        <taxon>Neoheterodontei</taxon>
        <taxon>Myida</taxon>
        <taxon>Dreissenoidea</taxon>
        <taxon>Dreissenidae</taxon>
        <taxon>Dreissena</taxon>
    </lineage>
</organism>
<dbReference type="GO" id="GO:0006979">
    <property type="term" value="P:response to oxidative stress"/>
    <property type="evidence" value="ECO:0007669"/>
    <property type="project" value="InterPro"/>
</dbReference>
<dbReference type="SUPFAM" id="SSF48113">
    <property type="entry name" value="Heme-dependent peroxidases"/>
    <property type="match status" value="1"/>
</dbReference>
<dbReference type="Proteomes" id="UP000828390">
    <property type="component" value="Unassembled WGS sequence"/>
</dbReference>
<comment type="subcellular location">
    <subcellularLocation>
        <location evidence="1">Secreted</location>
    </subcellularLocation>
</comment>
<dbReference type="Pfam" id="PF03098">
    <property type="entry name" value="An_peroxidase"/>
    <property type="match status" value="1"/>
</dbReference>
<comment type="caution">
    <text evidence="7">The sequence shown here is derived from an EMBL/GenBank/DDBJ whole genome shotgun (WGS) entry which is preliminary data.</text>
</comment>
<feature type="binding site" description="axial binding residue" evidence="4">
    <location>
        <position position="438"/>
    </location>
    <ligand>
        <name>heme b</name>
        <dbReference type="ChEBI" id="CHEBI:60344"/>
    </ligand>
    <ligandPart>
        <name>Fe</name>
        <dbReference type="ChEBI" id="CHEBI:18248"/>
    </ligandPart>
</feature>
<proteinExistence type="predicted"/>
<dbReference type="FunFam" id="1.10.640.10:FF:000003">
    <property type="entry name" value="chorion peroxidase"/>
    <property type="match status" value="1"/>
</dbReference>
<evidence type="ECO:0000256" key="2">
    <source>
        <dbReference type="ARBA" id="ARBA00022525"/>
    </source>
</evidence>
<protein>
    <recommendedName>
        <fullName evidence="9">Peroxidase</fullName>
    </recommendedName>
</protein>
<gene>
    <name evidence="7" type="ORF">DPMN_172079</name>
</gene>
<evidence type="ECO:0000256" key="6">
    <source>
        <dbReference type="SAM" id="SignalP"/>
    </source>
</evidence>
<dbReference type="Gene3D" id="1.10.640.10">
    <property type="entry name" value="Haem peroxidase domain superfamily, animal type"/>
    <property type="match status" value="1"/>
</dbReference>
<keyword evidence="3 6" id="KW-0732">Signal</keyword>
<reference evidence="7" key="1">
    <citation type="journal article" date="2019" name="bioRxiv">
        <title>The Genome of the Zebra Mussel, Dreissena polymorpha: A Resource for Invasive Species Research.</title>
        <authorList>
            <person name="McCartney M.A."/>
            <person name="Auch B."/>
            <person name="Kono T."/>
            <person name="Mallez S."/>
            <person name="Zhang Y."/>
            <person name="Obille A."/>
            <person name="Becker A."/>
            <person name="Abrahante J.E."/>
            <person name="Garbe J."/>
            <person name="Badalamenti J.P."/>
            <person name="Herman A."/>
            <person name="Mangelson H."/>
            <person name="Liachko I."/>
            <person name="Sullivan S."/>
            <person name="Sone E.D."/>
            <person name="Koren S."/>
            <person name="Silverstein K.A.T."/>
            <person name="Beckman K.B."/>
            <person name="Gohl D.M."/>
        </authorList>
    </citation>
    <scope>NUCLEOTIDE SEQUENCE</scope>
    <source>
        <strain evidence="7">Duluth1</strain>
        <tissue evidence="7">Whole animal</tissue>
    </source>
</reference>
<dbReference type="GO" id="GO:0004601">
    <property type="term" value="F:peroxidase activity"/>
    <property type="evidence" value="ECO:0007669"/>
    <property type="project" value="InterPro"/>
</dbReference>
<evidence type="ECO:0000313" key="7">
    <source>
        <dbReference type="EMBL" id="KAH3770786.1"/>
    </source>
</evidence>
<sequence length="720" mass="79185">MKALYAALCLLMCVVNVPRVRTDTVSKVKDAVKGCAKEKWAGPAKGFGCPLRKIHQRGQPTAADAAADRDLSTMMASVRKMRKEGSSVAEIENDTVVAEFQRLLKNLPLCPKSPVRCNPRETFRSINGTCNNLKNPTWGMSGAAERRLLPAAYDDGLNLPRSSGIDGKPLPFARTVSNAVHRGPQQLKSPKLTLQAFQFGQFVDHDIILTPLSKAVDDCCAENDDQDNCFNINFAEDDPFVPRFKAGYCMEVPRSAGILCKSSAGGILQRQQTNDLTSFVDASNVYGSSEARLALLREGTTPFMKVSQGADGPRLPDGPDNVCRSDAANGIRCSIAGDVRVNEIPSLISYHNVFVLEHNRLANGIRQYFPDDEEAFQQTRKLLIGIMQKIVYDEFLPAFLSPSAMTKNKLASSNRYKYNSKLDPTAANVFGIAFRMGHTWIPTFMSVFTKNFKPFRETLLNLTFGDPNMTYIQSVNGGQSGMKGLSYALSALKSQNTDRIIEDTVRNNLFVNTLADTSFDLASLNIQRGRDHGLPSYNEFRKWCGLSSVSSWKTSSPGGLVDHTLETINLLKAAGYSSPQDIDFFPGALSEKPVSGGTLGPTMECIIGDQFRRLKFGDRFFYQNKKTGFNKAQQAAIQKYSLASLLCQNYNFDKINFPNVFKQADPLRSCQQITDIDVNSFCVSSADGSRIPNNGTNVAEEEDVSPDSDGSADSDDENAK</sequence>
<keyword evidence="4" id="KW-0408">Iron</keyword>
<dbReference type="PANTHER" id="PTHR11475">
    <property type="entry name" value="OXIDASE/PEROXIDASE"/>
    <property type="match status" value="1"/>
</dbReference>
<evidence type="ECO:0000256" key="1">
    <source>
        <dbReference type="ARBA" id="ARBA00004613"/>
    </source>
</evidence>
<feature type="region of interest" description="Disordered" evidence="5">
    <location>
        <begin position="689"/>
        <end position="720"/>
    </location>
</feature>
<dbReference type="PROSITE" id="PS50292">
    <property type="entry name" value="PEROXIDASE_3"/>
    <property type="match status" value="1"/>
</dbReference>
<dbReference type="PANTHER" id="PTHR11475:SF143">
    <property type="entry name" value="PUTATIVE-RELATED"/>
    <property type="match status" value="1"/>
</dbReference>
<keyword evidence="4" id="KW-0479">Metal-binding</keyword>
<accession>A0A9D4E1L0</accession>
<dbReference type="GO" id="GO:0046872">
    <property type="term" value="F:metal ion binding"/>
    <property type="evidence" value="ECO:0007669"/>
    <property type="project" value="UniProtKB-KW"/>
</dbReference>
<reference evidence="7" key="2">
    <citation type="submission" date="2020-11" db="EMBL/GenBank/DDBJ databases">
        <authorList>
            <person name="McCartney M.A."/>
            <person name="Auch B."/>
            <person name="Kono T."/>
            <person name="Mallez S."/>
            <person name="Becker A."/>
            <person name="Gohl D.M."/>
            <person name="Silverstein K.A.T."/>
            <person name="Koren S."/>
            <person name="Bechman K.B."/>
            <person name="Herman A."/>
            <person name="Abrahante J.E."/>
            <person name="Garbe J."/>
        </authorList>
    </citation>
    <scope>NUCLEOTIDE SEQUENCE</scope>
    <source>
        <strain evidence="7">Duluth1</strain>
        <tissue evidence="7">Whole animal</tissue>
    </source>
</reference>
<evidence type="ECO:0000256" key="3">
    <source>
        <dbReference type="ARBA" id="ARBA00022729"/>
    </source>
</evidence>
<dbReference type="InterPro" id="IPR019791">
    <property type="entry name" value="Haem_peroxidase_animal"/>
</dbReference>
<keyword evidence="8" id="KW-1185">Reference proteome</keyword>
<keyword evidence="2" id="KW-0964">Secreted</keyword>
<evidence type="ECO:0008006" key="9">
    <source>
        <dbReference type="Google" id="ProtNLM"/>
    </source>
</evidence>
<evidence type="ECO:0000256" key="5">
    <source>
        <dbReference type="SAM" id="MobiDB-lite"/>
    </source>
</evidence>
<dbReference type="PRINTS" id="PR00457">
    <property type="entry name" value="ANPEROXIDASE"/>
</dbReference>
<dbReference type="InterPro" id="IPR037120">
    <property type="entry name" value="Haem_peroxidase_sf_animal"/>
</dbReference>
<keyword evidence="4" id="KW-0349">Heme</keyword>
<name>A0A9D4E1L0_DREPO</name>
<evidence type="ECO:0000256" key="4">
    <source>
        <dbReference type="PIRSR" id="PIRSR619791-2"/>
    </source>
</evidence>
<dbReference type="GO" id="GO:0020037">
    <property type="term" value="F:heme binding"/>
    <property type="evidence" value="ECO:0007669"/>
    <property type="project" value="InterPro"/>
</dbReference>